<dbReference type="GO" id="GO:0032259">
    <property type="term" value="P:methylation"/>
    <property type="evidence" value="ECO:0007669"/>
    <property type="project" value="UniProtKB-KW"/>
</dbReference>
<dbReference type="InterPro" id="IPR005299">
    <property type="entry name" value="MeTrfase_7"/>
</dbReference>
<dbReference type="Pfam" id="PF03492">
    <property type="entry name" value="Methyltransf_7"/>
    <property type="match status" value="1"/>
</dbReference>
<dbReference type="Gene3D" id="3.40.50.150">
    <property type="entry name" value="Vaccinia Virus protein VP39"/>
    <property type="match status" value="1"/>
</dbReference>
<keyword evidence="4" id="KW-1185">Reference proteome</keyword>
<dbReference type="EMBL" id="CP059165">
    <property type="protein sequence ID" value="QLL05616.1"/>
    <property type="molecule type" value="Genomic_DNA"/>
</dbReference>
<reference evidence="4" key="3">
    <citation type="submission" date="2023-07" db="EMBL/GenBank/DDBJ databases">
        <title>Description of Mycobacterium gordonae subsp. intergordonae subsp.nov. and Mycobacterium gordonae subsp. gordonae subsp. nov.</title>
        <authorList>
            <person name="Huang H."/>
        </authorList>
    </citation>
    <scope>NUCLEOTIDE SEQUENCE [LARGE SCALE GENOMIC DNA]</scope>
    <source>
        <strain evidence="4">24</strain>
    </source>
</reference>
<evidence type="ECO:0000256" key="2">
    <source>
        <dbReference type="ARBA" id="ARBA00022842"/>
    </source>
</evidence>
<evidence type="ECO:0000313" key="3">
    <source>
        <dbReference type="EMBL" id="QLL05616.1"/>
    </source>
</evidence>
<name>A0A7D6I4H7_9MYCO</name>
<keyword evidence="1" id="KW-0479">Metal-binding</keyword>
<proteinExistence type="predicted"/>
<reference evidence="4" key="1">
    <citation type="submission" date="2020-07" db="EMBL/GenBank/DDBJ databases">
        <title>Description of Mycobacterium gordonae subsp. intergordonae subsp.nov. and Mycobacterium gordonae subsp. gordonae subsp. nov.</title>
        <authorList>
            <person name="Yu X."/>
        </authorList>
    </citation>
    <scope>NUCLEOTIDE SEQUENCE [LARGE SCALE GENOMIC DNA]</scope>
    <source>
        <strain evidence="4">24</strain>
    </source>
</reference>
<protein>
    <submittedName>
        <fullName evidence="3">SAM-dependent methyltransferase</fullName>
    </submittedName>
</protein>
<dbReference type="SUPFAM" id="SSF53335">
    <property type="entry name" value="S-adenosyl-L-methionine-dependent methyltransferases"/>
    <property type="match status" value="1"/>
</dbReference>
<keyword evidence="3" id="KW-0489">Methyltransferase</keyword>
<dbReference type="PANTHER" id="PTHR31009">
    <property type="entry name" value="S-ADENOSYL-L-METHIONINE:CARBOXYL METHYLTRANSFERASE FAMILY PROTEIN"/>
    <property type="match status" value="1"/>
</dbReference>
<sequence length="394" mass="43127">MTKIVNAFGRSPSGSPALVSPPGVDVKPVRLPESSIVVRPEPMESATYSQASRLQAAGLLPAVTLFEQAAHQVPLPRPPQPVVIADYGAATGYNSLKPMAAALDVLRSRTRHDHAIMVAHTDVPDNDFSALFRTMADDPDSYLQRDPASFTSAIGRSFYGQILPTGTVNLGWTSWAIQWLSRVPAGAPDFGDHVQVAFSKNTEARKAFEHQSAVDWNDFVAYRGRELCPGGRLVVLTMALDEDGDFGYRPLNDALIAGLHELAADGLLRFDEVRRMVIPVVARSEKDFRAPFAPRGWFEGLTIDHLAIFNAEDRFWARYQTDSDAMVFGRQWAAFARAALFPTLTAGLDGGTADPRASEFVARLEDTVADRLARAPEPMRIPLASIVLVKRSSR</sequence>
<dbReference type="AlphaFoldDB" id="A0A7D6I4H7"/>
<accession>A0A7D6I4H7</accession>
<evidence type="ECO:0000313" key="4">
    <source>
        <dbReference type="Proteomes" id="UP000510682"/>
    </source>
</evidence>
<dbReference type="KEGG" id="mgor:H0P51_17440"/>
<dbReference type="GO" id="GO:0008168">
    <property type="term" value="F:methyltransferase activity"/>
    <property type="evidence" value="ECO:0007669"/>
    <property type="project" value="UniProtKB-KW"/>
</dbReference>
<reference evidence="3 4" key="2">
    <citation type="submission" date="2020-07" db="EMBL/GenBank/DDBJ databases">
        <authorList>
            <person name="Yu X."/>
        </authorList>
    </citation>
    <scope>NUCLEOTIDE SEQUENCE [LARGE SCALE GENOMIC DNA]</scope>
    <source>
        <strain evidence="4">24</strain>
    </source>
</reference>
<keyword evidence="3" id="KW-0808">Transferase</keyword>
<dbReference type="Proteomes" id="UP000510682">
    <property type="component" value="Chromosome"/>
</dbReference>
<evidence type="ECO:0000256" key="1">
    <source>
        <dbReference type="ARBA" id="ARBA00022723"/>
    </source>
</evidence>
<gene>
    <name evidence="3" type="ORF">H0P51_17440</name>
</gene>
<dbReference type="InterPro" id="IPR029063">
    <property type="entry name" value="SAM-dependent_MTases_sf"/>
</dbReference>
<keyword evidence="2" id="KW-0460">Magnesium</keyword>
<dbReference type="InterPro" id="IPR042086">
    <property type="entry name" value="MeTrfase_capping"/>
</dbReference>
<organism evidence="3 4">
    <name type="scientific">Mycobacterium vicinigordonae</name>
    <dbReference type="NCBI Taxonomy" id="1719132"/>
    <lineage>
        <taxon>Bacteria</taxon>
        <taxon>Bacillati</taxon>
        <taxon>Actinomycetota</taxon>
        <taxon>Actinomycetes</taxon>
        <taxon>Mycobacteriales</taxon>
        <taxon>Mycobacteriaceae</taxon>
        <taxon>Mycobacterium</taxon>
    </lineage>
</organism>
<dbReference type="GO" id="GO:0046872">
    <property type="term" value="F:metal ion binding"/>
    <property type="evidence" value="ECO:0007669"/>
    <property type="project" value="UniProtKB-KW"/>
</dbReference>
<dbReference type="Gene3D" id="1.10.1200.270">
    <property type="entry name" value="Methyltransferase, alpha-helical capping domain"/>
    <property type="match status" value="1"/>
</dbReference>